<evidence type="ECO:0000259" key="10">
    <source>
        <dbReference type="PROSITE" id="PS50103"/>
    </source>
</evidence>
<accession>A0AAV9W6L4</accession>
<dbReference type="Gene3D" id="4.10.1000.40">
    <property type="match status" value="1"/>
</dbReference>
<evidence type="ECO:0000256" key="9">
    <source>
        <dbReference type="SAM" id="MobiDB-lite"/>
    </source>
</evidence>
<keyword evidence="4" id="KW-0677">Repeat</keyword>
<sequence length="550" mass="59762">MTVQLQSGTPLAEQLSASVQQKIVEIGWSSDGEDASPLSEYIVLMLVNGKTESQITAELSGDLLGLGPEDESVKVFTSWMFSELARLSRELGGENGVSQTGAAGGQESSRQDEEMADESHEVPEGVPTGPKAMRHQNPNQNQNQNRGQGQDQKQRRPGGLYNQIQKNMDRSSDPLRRVPNNRGGDQFRIQKHDAQRGGQRQNFNGPQGQMNQRHVSRNQQGGHMQSAYMNAMSNPNMAQQGQFGPMMMTPEHQFQFLQMMEQQARMMGMIGPNGSFMGGPGGMPGQEQSQPGRSLFDRVGDTPKNNHHNKPRHQQQHQQQQQQQQQAAGGDTEMGDGGEGAGEDSEDVACKFGLRCTKADCTFAHQSPVSDPSRPVAFSGEKCSFGINCKNKKCTSSHPSPASGGSKPQPAFEQQDCKFWPNCKNPHCPFKHPANATMPPCRFGAACTKPNCPFTHNAQVLDVPCKFKPCLNPHCSFKHEEGQQAGIFENKTWTPKAHVSDRKFVTDEEGDEELIIPGQTSSSGSSNVAAATAASSSQIIAAGGDIGSDL</sequence>
<dbReference type="GO" id="GO:0043488">
    <property type="term" value="P:regulation of mRNA stability"/>
    <property type="evidence" value="ECO:0007669"/>
    <property type="project" value="InterPro"/>
</dbReference>
<dbReference type="GO" id="GO:0005737">
    <property type="term" value="C:cytoplasm"/>
    <property type="evidence" value="ECO:0007669"/>
    <property type="project" value="TreeGrafter"/>
</dbReference>
<dbReference type="PROSITE" id="PS50103">
    <property type="entry name" value="ZF_C3H1"/>
    <property type="match status" value="1"/>
</dbReference>
<dbReference type="InterPro" id="IPR043094">
    <property type="entry name" value="Nab2/ZC3H14_N_sf"/>
</dbReference>
<dbReference type="Pfam" id="PF14608">
    <property type="entry name" value="zf-CCCH_2"/>
    <property type="match status" value="4"/>
</dbReference>
<evidence type="ECO:0000256" key="1">
    <source>
        <dbReference type="ARBA" id="ARBA00004123"/>
    </source>
</evidence>
<comment type="caution">
    <text evidence="11">The sequence shown here is derived from an EMBL/GenBank/DDBJ whole genome shotgun (WGS) entry which is preliminary data.</text>
</comment>
<dbReference type="Proteomes" id="UP001370758">
    <property type="component" value="Unassembled WGS sequence"/>
</dbReference>
<evidence type="ECO:0000256" key="4">
    <source>
        <dbReference type="ARBA" id="ARBA00022737"/>
    </source>
</evidence>
<organism evidence="11 12">
    <name type="scientific">Arthrobotrys musiformis</name>
    <dbReference type="NCBI Taxonomy" id="47236"/>
    <lineage>
        <taxon>Eukaryota</taxon>
        <taxon>Fungi</taxon>
        <taxon>Dikarya</taxon>
        <taxon>Ascomycota</taxon>
        <taxon>Pezizomycotina</taxon>
        <taxon>Orbiliomycetes</taxon>
        <taxon>Orbiliales</taxon>
        <taxon>Orbiliaceae</taxon>
        <taxon>Arthrobotrys</taxon>
    </lineage>
</organism>
<evidence type="ECO:0000256" key="7">
    <source>
        <dbReference type="ARBA" id="ARBA00023242"/>
    </source>
</evidence>
<dbReference type="InterPro" id="IPR055046">
    <property type="entry name" value="Nab2-like_Znf-CCCH"/>
</dbReference>
<feature type="region of interest" description="Disordered" evidence="9">
    <location>
        <begin position="270"/>
        <end position="345"/>
    </location>
</feature>
<feature type="region of interest" description="Disordered" evidence="9">
    <location>
        <begin position="92"/>
        <end position="214"/>
    </location>
</feature>
<comment type="similarity">
    <text evidence="2">Belongs to the ZC3H14 family.</text>
</comment>
<feature type="compositionally biased region" description="Basic and acidic residues" evidence="9">
    <location>
        <begin position="109"/>
        <end position="123"/>
    </location>
</feature>
<evidence type="ECO:0000256" key="6">
    <source>
        <dbReference type="ARBA" id="ARBA00022833"/>
    </source>
</evidence>
<protein>
    <recommendedName>
        <fullName evidence="10">C3H1-type domain-containing protein</fullName>
    </recommendedName>
</protein>
<dbReference type="PANTHER" id="PTHR14738">
    <property type="entry name" value="ZINC FINGER CCCH DOMAIN-CONTAINING PROTEIN 14"/>
    <property type="match status" value="1"/>
</dbReference>
<feature type="compositionally biased region" description="Acidic residues" evidence="9">
    <location>
        <begin position="333"/>
        <end position="345"/>
    </location>
</feature>
<feature type="compositionally biased region" description="Basic and acidic residues" evidence="9">
    <location>
        <begin position="167"/>
        <end position="176"/>
    </location>
</feature>
<feature type="compositionally biased region" description="Polar residues" evidence="9">
    <location>
        <begin position="198"/>
        <end position="214"/>
    </location>
</feature>
<dbReference type="PANTHER" id="PTHR14738:SF29">
    <property type="entry name" value="ZINC FINGER CCCH DOMAIN-CONTAINING PROTEIN 14"/>
    <property type="match status" value="1"/>
</dbReference>
<reference evidence="11 12" key="1">
    <citation type="submission" date="2023-08" db="EMBL/GenBank/DDBJ databases">
        <authorList>
            <person name="Palmer J.M."/>
        </authorList>
    </citation>
    <scope>NUCLEOTIDE SEQUENCE [LARGE SCALE GENOMIC DNA]</scope>
    <source>
        <strain evidence="11 12">TWF481</strain>
    </source>
</reference>
<gene>
    <name evidence="11" type="ORF">TWF481_009768</name>
</gene>
<dbReference type="EMBL" id="JAVHJL010000006">
    <property type="protein sequence ID" value="KAK6501950.1"/>
    <property type="molecule type" value="Genomic_DNA"/>
</dbReference>
<dbReference type="GO" id="GO:0008143">
    <property type="term" value="F:poly(A) binding"/>
    <property type="evidence" value="ECO:0007669"/>
    <property type="project" value="InterPro"/>
</dbReference>
<dbReference type="InterPro" id="IPR040366">
    <property type="entry name" value="Nab2/ZC3H14"/>
</dbReference>
<name>A0AAV9W6L4_9PEZI</name>
<dbReference type="InterPro" id="IPR000571">
    <property type="entry name" value="Znf_CCCH"/>
</dbReference>
<dbReference type="AlphaFoldDB" id="A0AAV9W6L4"/>
<feature type="zinc finger region" description="C3H1-type" evidence="8">
    <location>
        <begin position="411"/>
        <end position="435"/>
    </location>
</feature>
<evidence type="ECO:0000256" key="3">
    <source>
        <dbReference type="ARBA" id="ARBA00022723"/>
    </source>
</evidence>
<keyword evidence="3 8" id="KW-0479">Metal-binding</keyword>
<evidence type="ECO:0000256" key="2">
    <source>
        <dbReference type="ARBA" id="ARBA00008423"/>
    </source>
</evidence>
<dbReference type="FunFam" id="1.10.340.40:FF:000001">
    <property type="entry name" value="Nuclear polyadenylated RNA-binding protein nab2"/>
    <property type="match status" value="1"/>
</dbReference>
<keyword evidence="6 8" id="KW-0862">Zinc</keyword>
<evidence type="ECO:0000313" key="11">
    <source>
        <dbReference type="EMBL" id="KAK6501950.1"/>
    </source>
</evidence>
<dbReference type="Gene3D" id="1.10.340.40">
    <property type="entry name" value="Nuclear abundant poly(A) RNA-bind protein 2, N-terminal domain"/>
    <property type="match status" value="1"/>
</dbReference>
<dbReference type="Pfam" id="PF22683">
    <property type="entry name" value="Nab2-like_zf-CCCH"/>
    <property type="match status" value="1"/>
</dbReference>
<evidence type="ECO:0000256" key="8">
    <source>
        <dbReference type="PROSITE-ProRule" id="PRU00723"/>
    </source>
</evidence>
<feature type="compositionally biased region" description="Basic residues" evidence="9">
    <location>
        <begin position="305"/>
        <end position="315"/>
    </location>
</feature>
<proteinExistence type="inferred from homology"/>
<evidence type="ECO:0000256" key="5">
    <source>
        <dbReference type="ARBA" id="ARBA00022771"/>
    </source>
</evidence>
<feature type="domain" description="C3H1-type" evidence="10">
    <location>
        <begin position="411"/>
        <end position="435"/>
    </location>
</feature>
<keyword evidence="7" id="KW-0539">Nucleus</keyword>
<keyword evidence="5 8" id="KW-0863">Zinc-finger</keyword>
<dbReference type="GO" id="GO:0008270">
    <property type="term" value="F:zinc ion binding"/>
    <property type="evidence" value="ECO:0007669"/>
    <property type="project" value="UniProtKB-KW"/>
</dbReference>
<feature type="compositionally biased region" description="Low complexity" evidence="9">
    <location>
        <begin position="135"/>
        <end position="151"/>
    </location>
</feature>
<keyword evidence="12" id="KW-1185">Reference proteome</keyword>
<dbReference type="GO" id="GO:0005634">
    <property type="term" value="C:nucleus"/>
    <property type="evidence" value="ECO:0007669"/>
    <property type="project" value="UniProtKB-SubCell"/>
</dbReference>
<evidence type="ECO:0000313" key="12">
    <source>
        <dbReference type="Proteomes" id="UP001370758"/>
    </source>
</evidence>
<comment type="subcellular location">
    <subcellularLocation>
        <location evidence="1">Nucleus</location>
    </subcellularLocation>
</comment>
<dbReference type="Gene3D" id="4.10.1000.30">
    <property type="match status" value="1"/>
</dbReference>
<feature type="compositionally biased region" description="Low complexity" evidence="9">
    <location>
        <begin position="316"/>
        <end position="331"/>
    </location>
</feature>